<dbReference type="HOGENOM" id="CLU_2904194_0_0_1"/>
<proteinExistence type="predicted"/>
<name>A0A072PA67_9EURO</name>
<organism evidence="1 2">
    <name type="scientific">Exophiala aquamarina CBS 119918</name>
    <dbReference type="NCBI Taxonomy" id="1182545"/>
    <lineage>
        <taxon>Eukaryota</taxon>
        <taxon>Fungi</taxon>
        <taxon>Dikarya</taxon>
        <taxon>Ascomycota</taxon>
        <taxon>Pezizomycotina</taxon>
        <taxon>Eurotiomycetes</taxon>
        <taxon>Chaetothyriomycetidae</taxon>
        <taxon>Chaetothyriales</taxon>
        <taxon>Herpotrichiellaceae</taxon>
        <taxon>Exophiala</taxon>
    </lineage>
</organism>
<sequence>MSRRGKVWSSRLNFSRSSLRTTTSKFASDLAIGDDLSAFYTTTNDYSGEREGNRVAALGEKP</sequence>
<reference evidence="1 2" key="1">
    <citation type="submission" date="2013-03" db="EMBL/GenBank/DDBJ databases">
        <title>The Genome Sequence of Exophiala aquamarina CBS 119918.</title>
        <authorList>
            <consortium name="The Broad Institute Genomics Platform"/>
            <person name="Cuomo C."/>
            <person name="de Hoog S."/>
            <person name="Gorbushina A."/>
            <person name="Walker B."/>
            <person name="Young S.K."/>
            <person name="Zeng Q."/>
            <person name="Gargeya S."/>
            <person name="Fitzgerald M."/>
            <person name="Haas B."/>
            <person name="Abouelleil A."/>
            <person name="Allen A.W."/>
            <person name="Alvarado L."/>
            <person name="Arachchi H.M."/>
            <person name="Berlin A.M."/>
            <person name="Chapman S.B."/>
            <person name="Gainer-Dewar J."/>
            <person name="Goldberg J."/>
            <person name="Griggs A."/>
            <person name="Gujja S."/>
            <person name="Hansen M."/>
            <person name="Howarth C."/>
            <person name="Imamovic A."/>
            <person name="Ireland A."/>
            <person name="Larimer J."/>
            <person name="McCowan C."/>
            <person name="Murphy C."/>
            <person name="Pearson M."/>
            <person name="Poon T.W."/>
            <person name="Priest M."/>
            <person name="Roberts A."/>
            <person name="Saif S."/>
            <person name="Shea T."/>
            <person name="Sisk P."/>
            <person name="Sykes S."/>
            <person name="Wortman J."/>
            <person name="Nusbaum C."/>
            <person name="Birren B."/>
        </authorList>
    </citation>
    <scope>NUCLEOTIDE SEQUENCE [LARGE SCALE GENOMIC DNA]</scope>
    <source>
        <strain evidence="1 2">CBS 119918</strain>
    </source>
</reference>
<accession>A0A072PA67</accession>
<dbReference type="Proteomes" id="UP000027920">
    <property type="component" value="Unassembled WGS sequence"/>
</dbReference>
<dbReference type="EMBL" id="AMGV01000005">
    <property type="protein sequence ID" value="KEF56652.1"/>
    <property type="molecule type" value="Genomic_DNA"/>
</dbReference>
<keyword evidence="2" id="KW-1185">Reference proteome</keyword>
<dbReference type="RefSeq" id="XP_013259242.1">
    <property type="nucleotide sequence ID" value="XM_013403788.1"/>
</dbReference>
<dbReference type="VEuPathDB" id="FungiDB:A1O9_06841"/>
<gene>
    <name evidence="1" type="ORF">A1O9_06841</name>
</gene>
<protein>
    <submittedName>
        <fullName evidence="1">Uncharacterized protein</fullName>
    </submittedName>
</protein>
<dbReference type="AlphaFoldDB" id="A0A072PA67"/>
<evidence type="ECO:0000313" key="2">
    <source>
        <dbReference type="Proteomes" id="UP000027920"/>
    </source>
</evidence>
<comment type="caution">
    <text evidence="1">The sequence shown here is derived from an EMBL/GenBank/DDBJ whole genome shotgun (WGS) entry which is preliminary data.</text>
</comment>
<dbReference type="GeneID" id="25281756"/>
<evidence type="ECO:0000313" key="1">
    <source>
        <dbReference type="EMBL" id="KEF56652.1"/>
    </source>
</evidence>